<evidence type="ECO:0000313" key="5">
    <source>
        <dbReference type="Proteomes" id="UP000054560"/>
    </source>
</evidence>
<dbReference type="PANTHER" id="PTHR12214">
    <property type="entry name" value="GC-RICH SEQUENCE DNA-BINDING FACTOR"/>
    <property type="match status" value="1"/>
</dbReference>
<evidence type="ECO:0000313" key="4">
    <source>
        <dbReference type="EMBL" id="KNC75645.1"/>
    </source>
</evidence>
<feature type="region of interest" description="Disordered" evidence="3">
    <location>
        <begin position="1"/>
        <end position="74"/>
    </location>
</feature>
<dbReference type="GO" id="GO:0005634">
    <property type="term" value="C:nucleus"/>
    <property type="evidence" value="ECO:0007669"/>
    <property type="project" value="UniProtKB-SubCell"/>
</dbReference>
<gene>
    <name evidence="4" type="ORF">SARC_11833</name>
</gene>
<feature type="non-terminal residue" evidence="4">
    <location>
        <position position="155"/>
    </location>
</feature>
<dbReference type="GeneID" id="25912337"/>
<dbReference type="GO" id="GO:0000398">
    <property type="term" value="P:mRNA splicing, via spliceosome"/>
    <property type="evidence" value="ECO:0007669"/>
    <property type="project" value="InterPro"/>
</dbReference>
<dbReference type="GO" id="GO:0003677">
    <property type="term" value="F:DNA binding"/>
    <property type="evidence" value="ECO:0007669"/>
    <property type="project" value="InterPro"/>
</dbReference>
<reference evidence="4 5" key="1">
    <citation type="submission" date="2011-02" db="EMBL/GenBank/DDBJ databases">
        <title>The Genome Sequence of Sphaeroforma arctica JP610.</title>
        <authorList>
            <consortium name="The Broad Institute Genome Sequencing Platform"/>
            <person name="Russ C."/>
            <person name="Cuomo C."/>
            <person name="Young S.K."/>
            <person name="Zeng Q."/>
            <person name="Gargeya S."/>
            <person name="Alvarado L."/>
            <person name="Berlin A."/>
            <person name="Chapman S.B."/>
            <person name="Chen Z."/>
            <person name="Freedman E."/>
            <person name="Gellesch M."/>
            <person name="Goldberg J."/>
            <person name="Griggs A."/>
            <person name="Gujja S."/>
            <person name="Heilman E."/>
            <person name="Heiman D."/>
            <person name="Howarth C."/>
            <person name="Mehta T."/>
            <person name="Neiman D."/>
            <person name="Pearson M."/>
            <person name="Roberts A."/>
            <person name="Saif S."/>
            <person name="Shea T."/>
            <person name="Shenoy N."/>
            <person name="Sisk P."/>
            <person name="Stolte C."/>
            <person name="Sykes S."/>
            <person name="White J."/>
            <person name="Yandava C."/>
            <person name="Burger G."/>
            <person name="Gray M.W."/>
            <person name="Holland P.W.H."/>
            <person name="King N."/>
            <person name="Lang F.B.F."/>
            <person name="Roger A.J."/>
            <person name="Ruiz-Trillo I."/>
            <person name="Haas B."/>
            <person name="Nusbaum C."/>
            <person name="Birren B."/>
        </authorList>
    </citation>
    <scope>NUCLEOTIDE SEQUENCE [LARGE SCALE GENOMIC DNA]</scope>
    <source>
        <strain evidence="4 5">JP610</strain>
    </source>
</reference>
<dbReference type="PANTHER" id="PTHR12214:SF0">
    <property type="entry name" value="LD29489P"/>
    <property type="match status" value="1"/>
</dbReference>
<accession>A0A0L0FFX7</accession>
<proteinExistence type="predicted"/>
<evidence type="ECO:0000256" key="2">
    <source>
        <dbReference type="ARBA" id="ARBA00023242"/>
    </source>
</evidence>
<keyword evidence="5" id="KW-1185">Reference proteome</keyword>
<dbReference type="InterPro" id="IPR012890">
    <property type="entry name" value="GCFC2-like"/>
</dbReference>
<comment type="subcellular location">
    <subcellularLocation>
        <location evidence="1">Nucleus</location>
    </subcellularLocation>
</comment>
<name>A0A0L0FFX7_9EUKA</name>
<dbReference type="Proteomes" id="UP000054560">
    <property type="component" value="Unassembled WGS sequence"/>
</dbReference>
<evidence type="ECO:0000256" key="1">
    <source>
        <dbReference type="ARBA" id="ARBA00004123"/>
    </source>
</evidence>
<protein>
    <submittedName>
        <fullName evidence="4">Uncharacterized protein</fullName>
    </submittedName>
</protein>
<feature type="compositionally biased region" description="Polar residues" evidence="3">
    <location>
        <begin position="58"/>
        <end position="72"/>
    </location>
</feature>
<dbReference type="EMBL" id="KQ243503">
    <property type="protein sequence ID" value="KNC75645.1"/>
    <property type="molecule type" value="Genomic_DNA"/>
</dbReference>
<feature type="compositionally biased region" description="Basic and acidic residues" evidence="3">
    <location>
        <begin position="36"/>
        <end position="45"/>
    </location>
</feature>
<keyword evidence="2" id="KW-0539">Nucleus</keyword>
<dbReference type="RefSeq" id="XP_014149547.1">
    <property type="nucleotide sequence ID" value="XM_014294072.1"/>
</dbReference>
<sequence>MEGALMHHMVTQHTAAPDNTALRDTAQASDSEDDEIARWEREQMRKGAGQSKGPNGWGVSSQSMGSSETISTAHLMRQEARLDIPQLSNNTPVSVDQVIAKLAVTINSVTLKYNEDNGQLTRTKDSLDGATDRMNKLGNAYTAAKETYSYFSDIR</sequence>
<dbReference type="AlphaFoldDB" id="A0A0L0FFX7"/>
<evidence type="ECO:0000256" key="3">
    <source>
        <dbReference type="SAM" id="MobiDB-lite"/>
    </source>
</evidence>
<organism evidence="4 5">
    <name type="scientific">Sphaeroforma arctica JP610</name>
    <dbReference type="NCBI Taxonomy" id="667725"/>
    <lineage>
        <taxon>Eukaryota</taxon>
        <taxon>Ichthyosporea</taxon>
        <taxon>Ichthyophonida</taxon>
        <taxon>Sphaeroforma</taxon>
    </lineage>
</organism>